<evidence type="ECO:0000259" key="3">
    <source>
        <dbReference type="Pfam" id="PF03816"/>
    </source>
</evidence>
<dbReference type="EMBL" id="LT906462">
    <property type="protein sequence ID" value="SNV57058.1"/>
    <property type="molecule type" value="Genomic_DNA"/>
</dbReference>
<dbReference type="PANTHER" id="PTHR33392">
    <property type="entry name" value="POLYISOPRENYL-TEICHOIC ACID--PEPTIDOGLYCAN TEICHOIC ACID TRANSFERASE TAGU"/>
    <property type="match status" value="1"/>
</dbReference>
<dbReference type="NCBIfam" id="TIGR00350">
    <property type="entry name" value="lytR_cpsA_psr"/>
    <property type="match status" value="1"/>
</dbReference>
<dbReference type="InterPro" id="IPR050922">
    <property type="entry name" value="LytR/CpsA/Psr_CW_biosynth"/>
</dbReference>
<dbReference type="PANTHER" id="PTHR33392:SF6">
    <property type="entry name" value="POLYISOPRENYL-TEICHOIC ACID--PEPTIDOGLYCAN TEICHOIC ACID TRANSFERASE TAGU"/>
    <property type="match status" value="1"/>
</dbReference>
<dbReference type="InterPro" id="IPR004474">
    <property type="entry name" value="LytR_CpsA_psr"/>
</dbReference>
<dbReference type="OrthoDB" id="27330at2"/>
<keyword evidence="2" id="KW-0812">Transmembrane</keyword>
<evidence type="ECO:0000313" key="4">
    <source>
        <dbReference type="EMBL" id="SNV57058.1"/>
    </source>
</evidence>
<dbReference type="KEGG" id="sste:SAMEA4384403_0304"/>
<dbReference type="Pfam" id="PF03816">
    <property type="entry name" value="LytR_cpsA_psr"/>
    <property type="match status" value="1"/>
</dbReference>
<dbReference type="Gene3D" id="3.40.630.190">
    <property type="entry name" value="LCP protein"/>
    <property type="match status" value="1"/>
</dbReference>
<reference evidence="4 5" key="1">
    <citation type="submission" date="2017-06" db="EMBL/GenBank/DDBJ databases">
        <authorList>
            <consortium name="Pathogen Informatics"/>
        </authorList>
    </citation>
    <scope>NUCLEOTIDE SEQUENCE [LARGE SCALE GENOMIC DNA]</scope>
    <source>
        <strain evidence="4 5">NCTC13839</strain>
    </source>
</reference>
<keyword evidence="2" id="KW-0472">Membrane</keyword>
<name>A0A239YFP4_9STAP</name>
<dbReference type="RefSeq" id="WP_095085766.1">
    <property type="nucleotide sequence ID" value="NZ_BMDM01000007.1"/>
</dbReference>
<evidence type="ECO:0000256" key="1">
    <source>
        <dbReference type="ARBA" id="ARBA00006068"/>
    </source>
</evidence>
<comment type="similarity">
    <text evidence="1">Belongs to the LytR/CpsA/Psr (LCP) family.</text>
</comment>
<keyword evidence="2" id="KW-1133">Transmembrane helix</keyword>
<accession>A0A239YFP4</accession>
<feature type="transmembrane region" description="Helical" evidence="2">
    <location>
        <begin position="20"/>
        <end position="43"/>
    </location>
</feature>
<dbReference type="AlphaFoldDB" id="A0A239YFP4"/>
<sequence length="320" mass="35346">MPNQYERSAKKPKSAAFKVVTTIIIILLIVFLLFVAFFVYKFFALGNSIHNPLGRDKSELRDKAVDTNGDPISIALFGIDSDSTRAAEGGGERSDSIVLLSINPDKKKTVMVSIPRDTRAQIVGHDSVEKINHAYAYGGPKMAINSLEKLMNVPVDHYASINMDGVKDLVNHVGGVTVKSNATFTVKDKSYIKGQKYKLDGEEALAFIRSRKEDGAGGDFGRQERQQLVIQALANELVSIGSLPKINQITDTLGDNVKTDLKISEINNVRSKYSDALDNVDRNQLEGQDTILDDGLYYFLPNDASKKEVVDKYRSNLDLD</sequence>
<keyword evidence="5" id="KW-1185">Reference proteome</keyword>
<protein>
    <submittedName>
        <fullName evidence="4">Transcriptional regulator</fullName>
    </submittedName>
</protein>
<gene>
    <name evidence="4" type="primary">lytR</name>
    <name evidence="4" type="ORF">SAMEA4384403_00304</name>
</gene>
<evidence type="ECO:0000256" key="2">
    <source>
        <dbReference type="SAM" id="Phobius"/>
    </source>
</evidence>
<evidence type="ECO:0000313" key="5">
    <source>
        <dbReference type="Proteomes" id="UP000242084"/>
    </source>
</evidence>
<proteinExistence type="inferred from homology"/>
<organism evidence="4 5">
    <name type="scientific">Mammaliicoccus stepanovicii</name>
    <dbReference type="NCBI Taxonomy" id="643214"/>
    <lineage>
        <taxon>Bacteria</taxon>
        <taxon>Bacillati</taxon>
        <taxon>Bacillota</taxon>
        <taxon>Bacilli</taxon>
        <taxon>Bacillales</taxon>
        <taxon>Staphylococcaceae</taxon>
        <taxon>Mammaliicoccus</taxon>
    </lineage>
</organism>
<feature type="domain" description="Cell envelope-related transcriptional attenuator" evidence="3">
    <location>
        <begin position="93"/>
        <end position="237"/>
    </location>
</feature>
<dbReference type="Proteomes" id="UP000242084">
    <property type="component" value="Chromosome 1"/>
</dbReference>